<dbReference type="InterPro" id="IPR012853">
    <property type="entry name" value="CPT"/>
</dbReference>
<dbReference type="AlphaFoldDB" id="A0AA41QPL9"/>
<dbReference type="GO" id="GO:0016740">
    <property type="term" value="F:transferase activity"/>
    <property type="evidence" value="ECO:0007669"/>
    <property type="project" value="InterPro"/>
</dbReference>
<evidence type="ECO:0000256" key="1">
    <source>
        <dbReference type="PIRSR" id="PIRSR007531-1"/>
    </source>
</evidence>
<dbReference type="Proteomes" id="UP001156140">
    <property type="component" value="Unassembled WGS sequence"/>
</dbReference>
<reference evidence="3" key="1">
    <citation type="submission" date="2022-03" db="EMBL/GenBank/DDBJ databases">
        <title>The complete genome sequence of a Methyloterrigena soli.</title>
        <authorList>
            <person name="Zi Z."/>
        </authorList>
    </citation>
    <scope>NUCLEOTIDE SEQUENCE</scope>
    <source>
        <strain evidence="3">M48</strain>
    </source>
</reference>
<dbReference type="GO" id="GO:0005524">
    <property type="term" value="F:ATP binding"/>
    <property type="evidence" value="ECO:0007669"/>
    <property type="project" value="InterPro"/>
</dbReference>
<organism evidence="3 4">
    <name type="scientific">Paradevosia shaoguanensis</name>
    <dbReference type="NCBI Taxonomy" id="1335043"/>
    <lineage>
        <taxon>Bacteria</taxon>
        <taxon>Pseudomonadati</taxon>
        <taxon>Pseudomonadota</taxon>
        <taxon>Alphaproteobacteria</taxon>
        <taxon>Hyphomicrobiales</taxon>
        <taxon>Devosiaceae</taxon>
        <taxon>Paradevosia</taxon>
    </lineage>
</organism>
<dbReference type="InterPro" id="IPR027417">
    <property type="entry name" value="P-loop_NTPase"/>
</dbReference>
<dbReference type="PIRSF" id="PIRSF007531">
    <property type="entry name" value="CPT"/>
    <property type="match status" value="1"/>
</dbReference>
<evidence type="ECO:0000256" key="2">
    <source>
        <dbReference type="PIRSR" id="PIRSR007531-2"/>
    </source>
</evidence>
<evidence type="ECO:0000313" key="3">
    <source>
        <dbReference type="EMBL" id="MCI0128273.1"/>
    </source>
</evidence>
<dbReference type="EMBL" id="JALAZD010000002">
    <property type="protein sequence ID" value="MCI0128273.1"/>
    <property type="molecule type" value="Genomic_DNA"/>
</dbReference>
<keyword evidence="4" id="KW-1185">Reference proteome</keyword>
<evidence type="ECO:0000313" key="4">
    <source>
        <dbReference type="Proteomes" id="UP001156140"/>
    </source>
</evidence>
<feature type="active site" evidence="1">
    <location>
        <position position="39"/>
    </location>
</feature>
<protein>
    <submittedName>
        <fullName evidence="3">Chloramphenicol phosphotransferase</fullName>
    </submittedName>
</protein>
<dbReference type="RefSeq" id="WP_281736493.1">
    <property type="nucleotide sequence ID" value="NZ_JAKETQ010000002.1"/>
</dbReference>
<gene>
    <name evidence="3" type="ORF">ML536_15695</name>
</gene>
<dbReference type="Gene3D" id="3.40.50.300">
    <property type="entry name" value="P-loop containing nucleotide triphosphate hydrolases"/>
    <property type="match status" value="1"/>
</dbReference>
<proteinExistence type="predicted"/>
<comment type="caution">
    <text evidence="3">The sequence shown here is derived from an EMBL/GenBank/DDBJ whole genome shotgun (WGS) entry which is preliminary data.</text>
</comment>
<dbReference type="Pfam" id="PF07931">
    <property type="entry name" value="CPT"/>
    <property type="match status" value="1"/>
</dbReference>
<feature type="binding site" evidence="2">
    <location>
        <begin position="12"/>
        <end position="19"/>
    </location>
    <ligand>
        <name>ATP</name>
        <dbReference type="ChEBI" id="CHEBI:30616"/>
    </ligand>
</feature>
<sequence length="201" mass="21327">MTRAGRIVVLNGAPRSGKSSIARAMQDGLAGTWMNIGVDAAMALAPKAIQPGIGLRPGGERPDLEPLLLPLYLALYDSIAAHARQGFDIVADLGHHDVYSRPLGLLPACAHRLAGLDALLVGIRCPVAVNLARRQADPQRGFYSLDPDIIARWEAAVHRPGLYDLELDTSELTPAESAAKIGFLLAAPPSSRAFERLAAQG</sequence>
<dbReference type="SUPFAM" id="SSF52540">
    <property type="entry name" value="P-loop containing nucleoside triphosphate hydrolases"/>
    <property type="match status" value="1"/>
</dbReference>
<name>A0AA41QPL9_9HYPH</name>
<accession>A0AA41QPL9</accession>